<dbReference type="Gene3D" id="1.10.1200.120">
    <property type="entry name" value="Large-conductance mechanosensitive channel, MscL, domain 1"/>
    <property type="match status" value="1"/>
</dbReference>
<reference evidence="11 12" key="1">
    <citation type="submission" date="2019-01" db="EMBL/GenBank/DDBJ databases">
        <title>Draft genome sequence of Cellulomonas takizawaensis strain TKZ-21.</title>
        <authorList>
            <person name="Yamamura H."/>
            <person name="Hayashi T."/>
            <person name="Hamada M."/>
            <person name="Serisawa Y."/>
            <person name="Matsuyama K."/>
            <person name="Nakagawa Y."/>
            <person name="Otoguro M."/>
            <person name="Yanagida F."/>
            <person name="Hayakawa M."/>
        </authorList>
    </citation>
    <scope>NUCLEOTIDE SEQUENCE [LARGE SCALE GENOMIC DNA]</scope>
    <source>
        <strain evidence="11 12">NBRC12680</strain>
    </source>
</reference>
<keyword evidence="7 9" id="KW-0472">Membrane</keyword>
<dbReference type="InterPro" id="IPR001185">
    <property type="entry name" value="MS_channel"/>
</dbReference>
<evidence type="ECO:0000256" key="5">
    <source>
        <dbReference type="ARBA" id="ARBA00022989"/>
    </source>
</evidence>
<dbReference type="SUPFAM" id="SSF81330">
    <property type="entry name" value="Gated mechanosensitive channel"/>
    <property type="match status" value="1"/>
</dbReference>
<evidence type="ECO:0000256" key="8">
    <source>
        <dbReference type="ARBA" id="ARBA00023303"/>
    </source>
</evidence>
<name>A0A402DV34_9CELL</name>
<keyword evidence="5 9" id="KW-1133">Transmembrane helix</keyword>
<comment type="subunit">
    <text evidence="9">Homopentamer.</text>
</comment>
<dbReference type="Proteomes" id="UP000289954">
    <property type="component" value="Unassembled WGS sequence"/>
</dbReference>
<feature type="compositionally biased region" description="Pro residues" evidence="10">
    <location>
        <begin position="161"/>
        <end position="175"/>
    </location>
</feature>
<evidence type="ECO:0000256" key="9">
    <source>
        <dbReference type="HAMAP-Rule" id="MF_00115"/>
    </source>
</evidence>
<evidence type="ECO:0000256" key="6">
    <source>
        <dbReference type="ARBA" id="ARBA00023065"/>
    </source>
</evidence>
<sequence>MTDSITQGLRGAGDRARGMSKVFQGFKDFIARGNAIELAVGVVIGAAFTGVVAAIQEGFISPLIAAIFGEPDLTAVGVFVINGATFSIGLILNALLQFLITAAALYFVIILPLNALAARRKRGEEEEPKAPAEDILLLQEIRDLLAARPSPAVLNDAGTPPTFPPGSTPPAPPTV</sequence>
<evidence type="ECO:0000313" key="11">
    <source>
        <dbReference type="EMBL" id="GCE78001.1"/>
    </source>
</evidence>
<comment type="similarity">
    <text evidence="9">Belongs to the MscL family.</text>
</comment>
<keyword evidence="6 9" id="KW-0406">Ion transport</keyword>
<accession>A0A402DV34</accession>
<dbReference type="EMBL" id="BIMR01000288">
    <property type="protein sequence ID" value="GCE78001.1"/>
    <property type="molecule type" value="Genomic_DNA"/>
</dbReference>
<organism evidence="11 12">
    <name type="scientific">Cellulomonas biazotea</name>
    <dbReference type="NCBI Taxonomy" id="1709"/>
    <lineage>
        <taxon>Bacteria</taxon>
        <taxon>Bacillati</taxon>
        <taxon>Actinomycetota</taxon>
        <taxon>Actinomycetes</taxon>
        <taxon>Micrococcales</taxon>
        <taxon>Cellulomonadaceae</taxon>
        <taxon>Cellulomonas</taxon>
    </lineage>
</organism>
<comment type="function">
    <text evidence="9">Channel that opens in response to stretch forces in the membrane lipid bilayer. May participate in the regulation of osmotic pressure changes within the cell.</text>
</comment>
<dbReference type="GO" id="GO:0005886">
    <property type="term" value="C:plasma membrane"/>
    <property type="evidence" value="ECO:0007669"/>
    <property type="project" value="UniProtKB-SubCell"/>
</dbReference>
<dbReference type="GO" id="GO:0008381">
    <property type="term" value="F:mechanosensitive monoatomic ion channel activity"/>
    <property type="evidence" value="ECO:0007669"/>
    <property type="project" value="UniProtKB-UniRule"/>
</dbReference>
<dbReference type="NCBIfam" id="TIGR00220">
    <property type="entry name" value="mscL"/>
    <property type="match status" value="1"/>
</dbReference>
<keyword evidence="8 9" id="KW-0407">Ion channel</keyword>
<dbReference type="HAMAP" id="MF_00115">
    <property type="entry name" value="MscL"/>
    <property type="match status" value="1"/>
</dbReference>
<comment type="caution">
    <text evidence="11">The sequence shown here is derived from an EMBL/GenBank/DDBJ whole genome shotgun (WGS) entry which is preliminary data.</text>
</comment>
<dbReference type="PANTHER" id="PTHR30266">
    <property type="entry name" value="MECHANOSENSITIVE CHANNEL MSCL"/>
    <property type="match status" value="1"/>
</dbReference>
<dbReference type="Pfam" id="PF01741">
    <property type="entry name" value="MscL"/>
    <property type="match status" value="1"/>
</dbReference>
<evidence type="ECO:0000256" key="7">
    <source>
        <dbReference type="ARBA" id="ARBA00023136"/>
    </source>
</evidence>
<feature type="region of interest" description="Disordered" evidence="10">
    <location>
        <begin position="151"/>
        <end position="175"/>
    </location>
</feature>
<proteinExistence type="inferred from homology"/>
<keyword evidence="3 9" id="KW-1003">Cell membrane</keyword>
<dbReference type="RefSeq" id="WP_246013505.1">
    <property type="nucleotide sequence ID" value="NZ_BIMR01000288.1"/>
</dbReference>
<dbReference type="PANTHER" id="PTHR30266:SF2">
    <property type="entry name" value="LARGE-CONDUCTANCE MECHANOSENSITIVE CHANNEL"/>
    <property type="match status" value="1"/>
</dbReference>
<keyword evidence="12" id="KW-1185">Reference proteome</keyword>
<feature type="transmembrane region" description="Helical" evidence="9">
    <location>
        <begin position="38"/>
        <end position="60"/>
    </location>
</feature>
<evidence type="ECO:0000313" key="12">
    <source>
        <dbReference type="Proteomes" id="UP000289954"/>
    </source>
</evidence>
<evidence type="ECO:0000256" key="2">
    <source>
        <dbReference type="ARBA" id="ARBA00022448"/>
    </source>
</evidence>
<keyword evidence="4 9" id="KW-0812">Transmembrane</keyword>
<dbReference type="InterPro" id="IPR037673">
    <property type="entry name" value="MSC/AndL"/>
</dbReference>
<gene>
    <name evidence="9" type="primary">mscL</name>
    <name evidence="11" type="ORF">CBZ_30570</name>
</gene>
<comment type="subcellular location">
    <subcellularLocation>
        <location evidence="9">Cell membrane</location>
        <topology evidence="9">Multi-pass membrane protein</topology>
    </subcellularLocation>
    <subcellularLocation>
        <location evidence="1">Membrane</location>
        <topology evidence="1">Multi-pass membrane protein</topology>
    </subcellularLocation>
</comment>
<feature type="transmembrane region" description="Helical" evidence="9">
    <location>
        <begin position="98"/>
        <end position="117"/>
    </location>
</feature>
<evidence type="ECO:0000256" key="10">
    <source>
        <dbReference type="SAM" id="MobiDB-lite"/>
    </source>
</evidence>
<dbReference type="InterPro" id="IPR036019">
    <property type="entry name" value="MscL_channel"/>
</dbReference>
<evidence type="ECO:0000256" key="1">
    <source>
        <dbReference type="ARBA" id="ARBA00004141"/>
    </source>
</evidence>
<evidence type="ECO:0000256" key="4">
    <source>
        <dbReference type="ARBA" id="ARBA00022692"/>
    </source>
</evidence>
<dbReference type="PRINTS" id="PR01264">
    <property type="entry name" value="MECHCHANNEL"/>
</dbReference>
<protein>
    <recommendedName>
        <fullName evidence="9">Large-conductance mechanosensitive channel</fullName>
    </recommendedName>
</protein>
<keyword evidence="2 9" id="KW-0813">Transport</keyword>
<evidence type="ECO:0000256" key="3">
    <source>
        <dbReference type="ARBA" id="ARBA00022475"/>
    </source>
</evidence>
<dbReference type="AlphaFoldDB" id="A0A402DV34"/>